<dbReference type="PANTHER" id="PTHR46797">
    <property type="entry name" value="HTH-TYPE TRANSCRIPTIONAL REGULATOR"/>
    <property type="match status" value="1"/>
</dbReference>
<keyword evidence="1 3" id="KW-0238">DNA-binding</keyword>
<dbReference type="InterPro" id="IPR010982">
    <property type="entry name" value="Lambda_DNA-bd_dom_sf"/>
</dbReference>
<dbReference type="GO" id="GO:0003677">
    <property type="term" value="F:DNA binding"/>
    <property type="evidence" value="ECO:0007669"/>
    <property type="project" value="UniProtKB-KW"/>
</dbReference>
<dbReference type="CDD" id="cd00093">
    <property type="entry name" value="HTH_XRE"/>
    <property type="match status" value="1"/>
</dbReference>
<evidence type="ECO:0000256" key="1">
    <source>
        <dbReference type="ARBA" id="ARBA00023125"/>
    </source>
</evidence>
<reference evidence="3" key="2">
    <citation type="submission" date="2023-01" db="EMBL/GenBank/DDBJ databases">
        <title>Draft genome sequence of Maritalea porphyrae strain NBRC 107169.</title>
        <authorList>
            <person name="Sun Q."/>
            <person name="Mori K."/>
        </authorList>
    </citation>
    <scope>NUCLEOTIDE SEQUENCE</scope>
    <source>
        <strain evidence="3">NBRC 107169</strain>
    </source>
</reference>
<organism evidence="3 4">
    <name type="scientific">Maritalea porphyrae</name>
    <dbReference type="NCBI Taxonomy" id="880732"/>
    <lineage>
        <taxon>Bacteria</taxon>
        <taxon>Pseudomonadati</taxon>
        <taxon>Pseudomonadota</taxon>
        <taxon>Alphaproteobacteria</taxon>
        <taxon>Hyphomicrobiales</taxon>
        <taxon>Devosiaceae</taxon>
        <taxon>Maritalea</taxon>
    </lineage>
</organism>
<reference evidence="3" key="1">
    <citation type="journal article" date="2014" name="Int. J. Syst. Evol. Microbiol.">
        <title>Complete genome of a new Firmicutes species belonging to the dominant human colonic microbiota ('Ruminococcus bicirculans') reveals two chromosomes and a selective capacity to utilize plant glucans.</title>
        <authorList>
            <consortium name="NISC Comparative Sequencing Program"/>
            <person name="Wegmann U."/>
            <person name="Louis P."/>
            <person name="Goesmann A."/>
            <person name="Henrissat B."/>
            <person name="Duncan S.H."/>
            <person name="Flint H.J."/>
        </authorList>
    </citation>
    <scope>NUCLEOTIDE SEQUENCE</scope>
    <source>
        <strain evidence="3">NBRC 107169</strain>
    </source>
</reference>
<evidence type="ECO:0000259" key="2">
    <source>
        <dbReference type="PROSITE" id="PS50943"/>
    </source>
</evidence>
<dbReference type="SUPFAM" id="SSF47413">
    <property type="entry name" value="lambda repressor-like DNA-binding domains"/>
    <property type="match status" value="1"/>
</dbReference>
<dbReference type="InterPro" id="IPR011051">
    <property type="entry name" value="RmlC_Cupin_sf"/>
</dbReference>
<dbReference type="SUPFAM" id="SSF51182">
    <property type="entry name" value="RmlC-like cupins"/>
    <property type="match status" value="1"/>
</dbReference>
<dbReference type="InterPro" id="IPR001387">
    <property type="entry name" value="Cro/C1-type_HTH"/>
</dbReference>
<dbReference type="RefSeq" id="WP_284364626.1">
    <property type="nucleotide sequence ID" value="NZ_BSNI01000002.1"/>
</dbReference>
<feature type="domain" description="HTH cro/C1-type" evidence="2">
    <location>
        <begin position="15"/>
        <end position="65"/>
    </location>
</feature>
<dbReference type="SMART" id="SM00530">
    <property type="entry name" value="HTH_XRE"/>
    <property type="match status" value="1"/>
</dbReference>
<dbReference type="InterPro" id="IPR050807">
    <property type="entry name" value="TransReg_Diox_bact_type"/>
</dbReference>
<gene>
    <name evidence="3" type="primary">ydcN</name>
    <name evidence="3" type="ORF">GCM10007879_22890</name>
</gene>
<comment type="caution">
    <text evidence="3">The sequence shown here is derived from an EMBL/GenBank/DDBJ whole genome shotgun (WGS) entry which is preliminary data.</text>
</comment>
<dbReference type="Pfam" id="PF07883">
    <property type="entry name" value="Cupin_2"/>
    <property type="match status" value="1"/>
</dbReference>
<keyword evidence="4" id="KW-1185">Reference proteome</keyword>
<dbReference type="InterPro" id="IPR013096">
    <property type="entry name" value="Cupin_2"/>
</dbReference>
<dbReference type="PROSITE" id="PS50943">
    <property type="entry name" value="HTH_CROC1"/>
    <property type="match status" value="1"/>
</dbReference>
<evidence type="ECO:0000313" key="4">
    <source>
        <dbReference type="Proteomes" id="UP001161405"/>
    </source>
</evidence>
<dbReference type="InterPro" id="IPR014710">
    <property type="entry name" value="RmlC-like_jellyroll"/>
</dbReference>
<dbReference type="PANTHER" id="PTHR46797:SF1">
    <property type="entry name" value="METHYLPHOSPHONATE SYNTHASE"/>
    <property type="match status" value="1"/>
</dbReference>
<protein>
    <submittedName>
        <fullName evidence="3">DNA-binding protein</fullName>
    </submittedName>
</protein>
<dbReference type="CDD" id="cd02209">
    <property type="entry name" value="cupin_XRE_C"/>
    <property type="match status" value="1"/>
</dbReference>
<sequence>MTPNALIAKAVCREREKAGLSLSALAKKAGLSKSTLSQLESGQGNPNIETLWAIAYALDVPFSYLFEVAEPDVTLIRVDEGELIDSTMTDLTAALLASCPPNAHRDLYRVHLKKGEARKAVPHPKGSVEHVIVIDGELEVGPADRPERLKSGDYFRYPGDEQHVYQAVSDEVTFILVMQSRASE</sequence>
<name>A0ABQ5UTI9_9HYPH</name>
<dbReference type="Gene3D" id="1.10.260.40">
    <property type="entry name" value="lambda repressor-like DNA-binding domains"/>
    <property type="match status" value="1"/>
</dbReference>
<dbReference type="Proteomes" id="UP001161405">
    <property type="component" value="Unassembled WGS sequence"/>
</dbReference>
<dbReference type="Gene3D" id="2.60.120.10">
    <property type="entry name" value="Jelly Rolls"/>
    <property type="match status" value="1"/>
</dbReference>
<dbReference type="Pfam" id="PF01381">
    <property type="entry name" value="HTH_3"/>
    <property type="match status" value="1"/>
</dbReference>
<proteinExistence type="predicted"/>
<evidence type="ECO:0000313" key="3">
    <source>
        <dbReference type="EMBL" id="GLQ18040.1"/>
    </source>
</evidence>
<accession>A0ABQ5UTI9</accession>
<dbReference type="EMBL" id="BSNI01000002">
    <property type="protein sequence ID" value="GLQ18040.1"/>
    <property type="molecule type" value="Genomic_DNA"/>
</dbReference>